<dbReference type="SUPFAM" id="SSF49899">
    <property type="entry name" value="Concanavalin A-like lectins/glucanases"/>
    <property type="match status" value="1"/>
</dbReference>
<evidence type="ECO:0000313" key="2">
    <source>
        <dbReference type="EMBL" id="KAJ7379929.1"/>
    </source>
</evidence>
<dbReference type="InterPro" id="IPR050617">
    <property type="entry name" value="E3_ligase_FN3/SPRY"/>
</dbReference>
<dbReference type="Gene3D" id="2.60.40.10">
    <property type="entry name" value="Immunoglobulins"/>
    <property type="match status" value="1"/>
</dbReference>
<dbReference type="CDD" id="cd00063">
    <property type="entry name" value="FN3"/>
    <property type="match status" value="1"/>
</dbReference>
<accession>A0A9W9ZH68</accession>
<name>A0A9W9ZH68_9CNID</name>
<dbReference type="AlphaFoldDB" id="A0A9W9ZH68"/>
<evidence type="ECO:0000256" key="1">
    <source>
        <dbReference type="SAM" id="MobiDB-lite"/>
    </source>
</evidence>
<dbReference type="InterPro" id="IPR043136">
    <property type="entry name" value="B30.2/SPRY_sf"/>
</dbReference>
<dbReference type="Gene3D" id="2.60.120.920">
    <property type="match status" value="1"/>
</dbReference>
<feature type="compositionally biased region" description="Polar residues" evidence="1">
    <location>
        <begin position="8"/>
        <end position="20"/>
    </location>
</feature>
<dbReference type="InterPro" id="IPR013783">
    <property type="entry name" value="Ig-like_fold"/>
</dbReference>
<dbReference type="Proteomes" id="UP001163046">
    <property type="component" value="Unassembled WGS sequence"/>
</dbReference>
<dbReference type="InterPro" id="IPR013320">
    <property type="entry name" value="ConA-like_dom_sf"/>
</dbReference>
<feature type="region of interest" description="Disordered" evidence="1">
    <location>
        <begin position="1"/>
        <end position="41"/>
    </location>
</feature>
<keyword evidence="3" id="KW-1185">Reference proteome</keyword>
<protein>
    <submittedName>
        <fullName evidence="2">Uncharacterized protein</fullName>
    </submittedName>
</protein>
<dbReference type="PANTHER" id="PTHR24099">
    <property type="entry name" value="E3 UBIQUITIN-PROTEIN LIGASE TRIM36-RELATED"/>
    <property type="match status" value="1"/>
</dbReference>
<sequence>MQRREHQNQPSVVSPGNCNVDSLHCGNRHPGPGGRHPPGTQLYQSVQGPRTKYTLRGLDYNVTVLARVKALNTAGESEPSDEVSLSTEKGVIFKLDKESLHESLRLSSGNLTVKQTSMVHGVAKKTTQDSILGNTSSSYALQVFEGTTARTENSKHKIQIKRKANDLKESSFGVLLDLNNQFLNIYLDGELQTDISRPKGPSFKGLSGELCAGLCLYGTKVEMSMVTGIATPSTPGTKQI</sequence>
<dbReference type="OrthoDB" id="9049620at2759"/>
<proteinExistence type="predicted"/>
<comment type="caution">
    <text evidence="2">The sequence shown here is derived from an EMBL/GenBank/DDBJ whole genome shotgun (WGS) entry which is preliminary data.</text>
</comment>
<dbReference type="EMBL" id="MU826355">
    <property type="protein sequence ID" value="KAJ7379929.1"/>
    <property type="molecule type" value="Genomic_DNA"/>
</dbReference>
<dbReference type="PANTHER" id="PTHR24099:SF15">
    <property type="entry name" value="E3 UBIQUITIN-PROTEIN LIGASE TRIM9"/>
    <property type="match status" value="1"/>
</dbReference>
<evidence type="ECO:0000313" key="3">
    <source>
        <dbReference type="Proteomes" id="UP001163046"/>
    </source>
</evidence>
<reference evidence="2" key="1">
    <citation type="submission" date="2023-01" db="EMBL/GenBank/DDBJ databases">
        <title>Genome assembly of the deep-sea coral Lophelia pertusa.</title>
        <authorList>
            <person name="Herrera S."/>
            <person name="Cordes E."/>
        </authorList>
    </citation>
    <scope>NUCLEOTIDE SEQUENCE</scope>
    <source>
        <strain evidence="2">USNM1676648</strain>
        <tissue evidence="2">Polyp</tissue>
    </source>
</reference>
<gene>
    <name evidence="2" type="ORF">OS493_012690</name>
</gene>
<organism evidence="2 3">
    <name type="scientific">Desmophyllum pertusum</name>
    <dbReference type="NCBI Taxonomy" id="174260"/>
    <lineage>
        <taxon>Eukaryota</taxon>
        <taxon>Metazoa</taxon>
        <taxon>Cnidaria</taxon>
        <taxon>Anthozoa</taxon>
        <taxon>Hexacorallia</taxon>
        <taxon>Scleractinia</taxon>
        <taxon>Caryophylliina</taxon>
        <taxon>Caryophylliidae</taxon>
        <taxon>Desmophyllum</taxon>
    </lineage>
</organism>
<dbReference type="InterPro" id="IPR003961">
    <property type="entry name" value="FN3_dom"/>
</dbReference>